<evidence type="ECO:0000256" key="4">
    <source>
        <dbReference type="ARBA" id="ARBA00022679"/>
    </source>
</evidence>
<evidence type="ECO:0000256" key="7">
    <source>
        <dbReference type="ARBA" id="ARBA00023136"/>
    </source>
</evidence>
<feature type="transmembrane region" description="Helical" evidence="10">
    <location>
        <begin position="53"/>
        <end position="70"/>
    </location>
</feature>
<dbReference type="InterPro" id="IPR028362">
    <property type="entry name" value="AlgI"/>
</dbReference>
<feature type="transmembrane region" description="Helical" evidence="10">
    <location>
        <begin position="119"/>
        <end position="138"/>
    </location>
</feature>
<comment type="similarity">
    <text evidence="2 9">Belongs to the membrane-bound acyltransferase family.</text>
</comment>
<feature type="transmembrane region" description="Helical" evidence="10">
    <location>
        <begin position="150"/>
        <end position="170"/>
    </location>
</feature>
<evidence type="ECO:0000256" key="9">
    <source>
        <dbReference type="PIRNR" id="PIRNR016636"/>
    </source>
</evidence>
<dbReference type="EMBL" id="NXGE01000017">
    <property type="protein sequence ID" value="PRM91948.1"/>
    <property type="molecule type" value="Genomic_DNA"/>
</dbReference>
<evidence type="ECO:0000256" key="2">
    <source>
        <dbReference type="ARBA" id="ARBA00010323"/>
    </source>
</evidence>
<feature type="transmembrane region" description="Helical" evidence="10">
    <location>
        <begin position="456"/>
        <end position="478"/>
    </location>
</feature>
<dbReference type="GO" id="GO:0042121">
    <property type="term" value="P:alginic acid biosynthetic process"/>
    <property type="evidence" value="ECO:0007669"/>
    <property type="project" value="InterPro"/>
</dbReference>
<evidence type="ECO:0000256" key="1">
    <source>
        <dbReference type="ARBA" id="ARBA00004651"/>
    </source>
</evidence>
<comment type="subcellular location">
    <subcellularLocation>
        <location evidence="1">Cell membrane</location>
        <topology evidence="1">Multi-pass membrane protein</topology>
    </subcellularLocation>
</comment>
<evidence type="ECO:0000256" key="6">
    <source>
        <dbReference type="ARBA" id="ARBA00022989"/>
    </source>
</evidence>
<evidence type="ECO:0000256" key="8">
    <source>
        <dbReference type="ARBA" id="ARBA00023315"/>
    </source>
</evidence>
<keyword evidence="8 9" id="KW-0012">Acyltransferase</keyword>
<keyword evidence="7 9" id="KW-0472">Membrane</keyword>
<gene>
    <name evidence="11" type="ORF">CJ673_11165</name>
</gene>
<dbReference type="GO" id="GO:0016746">
    <property type="term" value="F:acyltransferase activity"/>
    <property type="evidence" value="ECO:0007669"/>
    <property type="project" value="UniProtKB-KW"/>
</dbReference>
<dbReference type="GO" id="GO:0005886">
    <property type="term" value="C:plasma membrane"/>
    <property type="evidence" value="ECO:0007669"/>
    <property type="project" value="UniProtKB-SubCell"/>
</dbReference>
<accession>A0A2S9SZE0</accession>
<evidence type="ECO:0000256" key="3">
    <source>
        <dbReference type="ARBA" id="ARBA00022475"/>
    </source>
</evidence>
<name>A0A2S9SZE0_9BACT</name>
<keyword evidence="3 9" id="KW-1003">Cell membrane</keyword>
<evidence type="ECO:0000256" key="10">
    <source>
        <dbReference type="SAM" id="Phobius"/>
    </source>
</evidence>
<dbReference type="PANTHER" id="PTHR13285:SF23">
    <property type="entry name" value="TEICHOIC ACID D-ALANYLTRANSFERASE"/>
    <property type="match status" value="1"/>
</dbReference>
<sequence>MLFNSYEFIFLFLPITFILYFYLLSQRLILGAKIFLVVASLFFYGYWNFSYVPLILLSIFVNYSVGLSLVNHEKIKLSSKSILIFGILFNVGLLGYFKYTDFLIENFNGIFEANVPLMHIILPLGISFFTFTQIAFLVDAYRKEAKEYSLVNYMLFVTYFPHLLAGPILHHKEMMPQFGSIYNWVKNYRNIALGLFIFSIGLFKKVVIADTFAPWATAGFDTATTLNLIEAWATSLSYTFQLYFDFSGYCDMAIGISLMFNIKLPINFNSPYKALSIQDFWRRWHMTLSRFLRDYIYIPLGGNRKGEFRTYTNLLATFLIGGLWHGAGWTFIIWGALHGIALAIHRFWQSLGFKMWTWLAWFITFNFINITWVFFRAKDFDSAMKVLGSMFSLDNVVLSQNIVNKFIFLNDFGIRSGESFANISAKSSDIINWTIFSFIIVLYLKNSNSFLDNKKLYLHWIGFIIFSFLSFIFLSIQADTSPFLYFNF</sequence>
<dbReference type="RefSeq" id="WP_105916232.1">
    <property type="nucleotide sequence ID" value="NZ_NXGE01000017.1"/>
</dbReference>
<feature type="transmembrane region" description="Helical" evidence="10">
    <location>
        <begin position="355"/>
        <end position="374"/>
    </location>
</feature>
<dbReference type="AlphaFoldDB" id="A0A2S9SZE0"/>
<feature type="transmembrane region" description="Helical" evidence="10">
    <location>
        <begin position="6"/>
        <end position="23"/>
    </location>
</feature>
<dbReference type="InterPro" id="IPR051085">
    <property type="entry name" value="MB_O-acyltransferase"/>
</dbReference>
<evidence type="ECO:0000313" key="12">
    <source>
        <dbReference type="Proteomes" id="UP000238281"/>
    </source>
</evidence>
<feature type="transmembrane region" description="Helical" evidence="10">
    <location>
        <begin position="190"/>
        <end position="207"/>
    </location>
</feature>
<comment type="caution">
    <text evidence="11">The sequence shown here is derived from an EMBL/GenBank/DDBJ whole genome shotgun (WGS) entry which is preliminary data.</text>
</comment>
<keyword evidence="6 10" id="KW-1133">Transmembrane helix</keyword>
<feature type="transmembrane region" description="Helical" evidence="10">
    <location>
        <begin position="82"/>
        <end position="99"/>
    </location>
</feature>
<reference evidence="11 12" key="1">
    <citation type="submission" date="2017-09" db="EMBL/GenBank/DDBJ databases">
        <title>Reassesment of A. cryaerophilus.</title>
        <authorList>
            <person name="Perez-Cataluna A."/>
            <person name="Collado L."/>
            <person name="Salgado O."/>
            <person name="Lefinanco V."/>
            <person name="Figueras M.J."/>
        </authorList>
    </citation>
    <scope>NUCLEOTIDE SEQUENCE [LARGE SCALE GENOMIC DNA]</scope>
    <source>
        <strain evidence="11 12">LMG 10210</strain>
    </source>
</reference>
<evidence type="ECO:0000313" key="11">
    <source>
        <dbReference type="EMBL" id="PRM91948.1"/>
    </source>
</evidence>
<dbReference type="PIRSF" id="PIRSF500217">
    <property type="entry name" value="AlgI"/>
    <property type="match status" value="1"/>
</dbReference>
<dbReference type="Proteomes" id="UP000238281">
    <property type="component" value="Unassembled WGS sequence"/>
</dbReference>
<proteinExistence type="inferred from homology"/>
<keyword evidence="4 9" id="KW-0808">Transferase</keyword>
<organism evidence="11 12">
    <name type="scientific">Aliarcobacter cryaerophilus</name>
    <dbReference type="NCBI Taxonomy" id="28198"/>
    <lineage>
        <taxon>Bacteria</taxon>
        <taxon>Pseudomonadati</taxon>
        <taxon>Campylobacterota</taxon>
        <taxon>Epsilonproteobacteria</taxon>
        <taxon>Campylobacterales</taxon>
        <taxon>Arcobacteraceae</taxon>
        <taxon>Aliarcobacter</taxon>
    </lineage>
</organism>
<dbReference type="InterPro" id="IPR004299">
    <property type="entry name" value="MBOAT_fam"/>
</dbReference>
<keyword evidence="5 10" id="KW-0812">Transmembrane</keyword>
<dbReference type="PIRSF" id="PIRSF016636">
    <property type="entry name" value="AlgI_DltB"/>
    <property type="match status" value="1"/>
</dbReference>
<dbReference type="Pfam" id="PF03062">
    <property type="entry name" value="MBOAT"/>
    <property type="match status" value="1"/>
</dbReference>
<dbReference type="PANTHER" id="PTHR13285">
    <property type="entry name" value="ACYLTRANSFERASE"/>
    <property type="match status" value="1"/>
</dbReference>
<dbReference type="InterPro" id="IPR024194">
    <property type="entry name" value="Ac/AlaTfrase_AlgI/DltB"/>
</dbReference>
<feature type="transmembrane region" description="Helical" evidence="10">
    <location>
        <begin position="30"/>
        <end position="47"/>
    </location>
</feature>
<feature type="transmembrane region" description="Helical" evidence="10">
    <location>
        <begin position="314"/>
        <end position="335"/>
    </location>
</feature>
<evidence type="ECO:0000256" key="5">
    <source>
        <dbReference type="ARBA" id="ARBA00022692"/>
    </source>
</evidence>
<protein>
    <submittedName>
        <fullName evidence="11">Membrane-bound O-acyltransferase family protein</fullName>
    </submittedName>
</protein>